<feature type="non-terminal residue" evidence="2">
    <location>
        <position position="1"/>
    </location>
</feature>
<dbReference type="EMBL" id="LXQA010743133">
    <property type="protein sequence ID" value="MCI68798.1"/>
    <property type="molecule type" value="Genomic_DNA"/>
</dbReference>
<proteinExistence type="predicted"/>
<organism evidence="2 3">
    <name type="scientific">Trifolium medium</name>
    <dbReference type="NCBI Taxonomy" id="97028"/>
    <lineage>
        <taxon>Eukaryota</taxon>
        <taxon>Viridiplantae</taxon>
        <taxon>Streptophyta</taxon>
        <taxon>Embryophyta</taxon>
        <taxon>Tracheophyta</taxon>
        <taxon>Spermatophyta</taxon>
        <taxon>Magnoliopsida</taxon>
        <taxon>eudicotyledons</taxon>
        <taxon>Gunneridae</taxon>
        <taxon>Pentapetalae</taxon>
        <taxon>rosids</taxon>
        <taxon>fabids</taxon>
        <taxon>Fabales</taxon>
        <taxon>Fabaceae</taxon>
        <taxon>Papilionoideae</taxon>
        <taxon>50 kb inversion clade</taxon>
        <taxon>NPAAA clade</taxon>
        <taxon>Hologalegina</taxon>
        <taxon>IRL clade</taxon>
        <taxon>Trifolieae</taxon>
        <taxon>Trifolium</taxon>
    </lineage>
</organism>
<dbReference type="Proteomes" id="UP000265520">
    <property type="component" value="Unassembled WGS sequence"/>
</dbReference>
<name>A0A392U6T9_9FABA</name>
<feature type="region of interest" description="Disordered" evidence="1">
    <location>
        <begin position="49"/>
        <end position="73"/>
    </location>
</feature>
<keyword evidence="3" id="KW-1185">Reference proteome</keyword>
<evidence type="ECO:0000313" key="3">
    <source>
        <dbReference type="Proteomes" id="UP000265520"/>
    </source>
</evidence>
<evidence type="ECO:0000313" key="2">
    <source>
        <dbReference type="EMBL" id="MCI68798.1"/>
    </source>
</evidence>
<evidence type="ECO:0000256" key="1">
    <source>
        <dbReference type="SAM" id="MobiDB-lite"/>
    </source>
</evidence>
<dbReference type="AlphaFoldDB" id="A0A392U6T9"/>
<protein>
    <submittedName>
        <fullName evidence="2">Uncharacterized protein</fullName>
    </submittedName>
</protein>
<comment type="caution">
    <text evidence="2">The sequence shown here is derived from an EMBL/GenBank/DDBJ whole genome shotgun (WGS) entry which is preliminary data.</text>
</comment>
<reference evidence="2 3" key="1">
    <citation type="journal article" date="2018" name="Front. Plant Sci.">
        <title>Red Clover (Trifolium pratense) and Zigzag Clover (T. medium) - A Picture of Genomic Similarities and Differences.</title>
        <authorList>
            <person name="Dluhosova J."/>
            <person name="Istvanek J."/>
            <person name="Nedelnik J."/>
            <person name="Repkova J."/>
        </authorList>
    </citation>
    <scope>NUCLEOTIDE SEQUENCE [LARGE SCALE GENOMIC DNA]</scope>
    <source>
        <strain evidence="3">cv. 10/8</strain>
        <tissue evidence="2">Leaf</tissue>
    </source>
</reference>
<sequence length="73" mass="8165">QLTGATRRPLLRGAQMTEALNFPFYLLARRAILACATRNWQKLFQPSSASWRNAPSAPVRRADGRNPASILQN</sequence>
<accession>A0A392U6T9</accession>